<reference evidence="3" key="1">
    <citation type="journal article" date="2019" name="Int. J. Syst. Evol. Microbiol.">
        <title>The Global Catalogue of Microorganisms (GCM) 10K type strain sequencing project: providing services to taxonomists for standard genome sequencing and annotation.</title>
        <authorList>
            <consortium name="The Broad Institute Genomics Platform"/>
            <consortium name="The Broad Institute Genome Sequencing Center for Infectious Disease"/>
            <person name="Wu L."/>
            <person name="Ma J."/>
        </authorList>
    </citation>
    <scope>NUCLEOTIDE SEQUENCE [LARGE SCALE GENOMIC DNA]</scope>
    <source>
        <strain evidence="3">KCTC 42805</strain>
    </source>
</reference>
<dbReference type="Gene3D" id="2.60.120.260">
    <property type="entry name" value="Galactose-binding domain-like"/>
    <property type="match status" value="1"/>
</dbReference>
<dbReference type="SUPFAM" id="SSF51445">
    <property type="entry name" value="(Trans)glycosidases"/>
    <property type="match status" value="1"/>
</dbReference>
<dbReference type="InterPro" id="IPR008979">
    <property type="entry name" value="Galactose-bd-like_sf"/>
</dbReference>
<dbReference type="RefSeq" id="WP_381519065.1">
    <property type="nucleotide sequence ID" value="NZ_JBHULN010000001.1"/>
</dbReference>
<accession>A0ABW5LY03</accession>
<name>A0ABW5LY03_9BACT</name>
<evidence type="ECO:0000313" key="2">
    <source>
        <dbReference type="EMBL" id="MFD2569663.1"/>
    </source>
</evidence>
<dbReference type="InterPro" id="IPR013783">
    <property type="entry name" value="Ig-like_fold"/>
</dbReference>
<dbReference type="EMBL" id="JBHULN010000001">
    <property type="protein sequence ID" value="MFD2569663.1"/>
    <property type="molecule type" value="Genomic_DNA"/>
</dbReference>
<dbReference type="Proteomes" id="UP001597469">
    <property type="component" value="Unassembled WGS sequence"/>
</dbReference>
<dbReference type="InterPro" id="IPR017853">
    <property type="entry name" value="GH"/>
</dbReference>
<evidence type="ECO:0000256" key="1">
    <source>
        <dbReference type="SAM" id="SignalP"/>
    </source>
</evidence>
<keyword evidence="3" id="KW-1185">Reference proteome</keyword>
<feature type="signal peptide" evidence="1">
    <location>
        <begin position="1"/>
        <end position="22"/>
    </location>
</feature>
<protein>
    <recommendedName>
        <fullName evidence="4">Beta-galactosidase</fullName>
    </recommendedName>
</protein>
<evidence type="ECO:0000313" key="3">
    <source>
        <dbReference type="Proteomes" id="UP001597469"/>
    </source>
</evidence>
<organism evidence="2 3">
    <name type="scientific">Spirosoma soli</name>
    <dbReference type="NCBI Taxonomy" id="1770529"/>
    <lineage>
        <taxon>Bacteria</taxon>
        <taxon>Pseudomonadati</taxon>
        <taxon>Bacteroidota</taxon>
        <taxon>Cytophagia</taxon>
        <taxon>Cytophagales</taxon>
        <taxon>Cytophagaceae</taxon>
        <taxon>Spirosoma</taxon>
    </lineage>
</organism>
<feature type="chain" id="PRO_5045183185" description="Beta-galactosidase" evidence="1">
    <location>
        <begin position="23"/>
        <end position="845"/>
    </location>
</feature>
<keyword evidence="1" id="KW-0732">Signal</keyword>
<proteinExistence type="predicted"/>
<gene>
    <name evidence="2" type="ORF">ACFSUS_03405</name>
</gene>
<dbReference type="Gene3D" id="2.60.40.10">
    <property type="entry name" value="Immunoglobulins"/>
    <property type="match status" value="1"/>
</dbReference>
<comment type="caution">
    <text evidence="2">The sequence shown here is derived from an EMBL/GenBank/DDBJ whole genome shotgun (WGS) entry which is preliminary data.</text>
</comment>
<dbReference type="SUPFAM" id="SSF49785">
    <property type="entry name" value="Galactose-binding domain-like"/>
    <property type="match status" value="1"/>
</dbReference>
<dbReference type="Gene3D" id="3.20.20.80">
    <property type="entry name" value="Glycosidases"/>
    <property type="match status" value="1"/>
</dbReference>
<sequence>MKNRIHYLSIWVVCLLATYSRAQPVTLSLTDHIVDLTKRNWSFVAYEPKQTPSYAEVSARKDWRPIKVGQRWEFLGHPELIDKTVWVKLTFHAPAELNAYKIGFFATMIDDEGAVYLNGEPIGTFKYLTGGKVPHPVDMDLTPKVNWGKENTLVVEIRDVVTQRMGGIIGSACLYKTLPNERTEAGGIRLKQSVNEPLAVLLHQGDARLTKGNQQTFDTQALAELHTPPSILREDELIIVAPAKHLSDKKYLAVDLDNINPVSVSDSLNLKTGTLPRTVGLYEMLRIPVEATGTYTNPFDPKQITVQAIIETPSGKIEKVGAFFGQDFEPVSPSAEEEILLPIKGNPWKLYYRPREKGVHKVELFAQDRSGLKRAVAGSFEAVASNARGYLRKSNVEPRFYEFDNGEPYYGRGPSGWFRGSRFLFGGNIRWVPYKLLDEYYDRKQANGSNFEYLATFHFGTLYIKDGFIDQHVAWKMEQSLRSMERHGLYWIVFHDGILRSYQNGFETLPYSAAQGGPCKNINEVYTHPVALEMQKNELRYMVSRMADSPSLWLWNCGDETQPGTKLSPVMVRDWLKELHGYIRQTDIYGHSHSIGEYENALLNGGDVVLLGDWYYHNNNRGDEYDQLCNGEKSQDNIGYNLCLQEKFKDWKVPVVNIEGGICQWENFSWLSGEKYKKFPEAIDFHQHLWISLFTKMAAGGTEWLNQALDDMKELYHAKAIANYVEGEPLTRTFHESITPTVSNQGLRAFGLQTDSKTLVWIDNRFYNWYNIGVQKKAPVPVRNAQLQISVKKPGTYQVEIWDTRKGAVLKKTPVKADGQLVKVALPDVDKDVALKITHMEQAAR</sequence>
<evidence type="ECO:0008006" key="4">
    <source>
        <dbReference type="Google" id="ProtNLM"/>
    </source>
</evidence>